<accession>W1XE70</accession>
<dbReference type="EMBL" id="AZMM01016724">
    <property type="protein sequence ID" value="ETJ28431.1"/>
    <property type="molecule type" value="Genomic_DNA"/>
</dbReference>
<gene>
    <name evidence="1" type="ORF">Q604_UNBC16724G0001</name>
</gene>
<proteinExistence type="predicted"/>
<sequence>MNNNLQGDTIAAAIDVLNEERVIA</sequence>
<organism evidence="1">
    <name type="scientific">human gut metagenome</name>
    <dbReference type="NCBI Taxonomy" id="408170"/>
    <lineage>
        <taxon>unclassified sequences</taxon>
        <taxon>metagenomes</taxon>
        <taxon>organismal metagenomes</taxon>
    </lineage>
</organism>
<name>W1XE70_9ZZZZ</name>
<evidence type="ECO:0000313" key="1">
    <source>
        <dbReference type="EMBL" id="ETJ28431.1"/>
    </source>
</evidence>
<feature type="non-terminal residue" evidence="1">
    <location>
        <position position="24"/>
    </location>
</feature>
<reference evidence="1" key="1">
    <citation type="submission" date="2013-12" db="EMBL/GenBank/DDBJ databases">
        <title>A Varibaculum cambriense genome reconstructed from a premature infant gut community with otherwise low bacterial novelty that shifts toward anaerobic metabolism during the third week of life.</title>
        <authorList>
            <person name="Brown C.T."/>
            <person name="Sharon I."/>
            <person name="Thomas B.C."/>
            <person name="Castelle C.J."/>
            <person name="Morowitz M.J."/>
            <person name="Banfield J.F."/>
        </authorList>
    </citation>
    <scope>NUCLEOTIDE SEQUENCE</scope>
</reference>
<dbReference type="AlphaFoldDB" id="W1XE70"/>
<protein>
    <submittedName>
        <fullName evidence="1">Uncharacterized protein</fullName>
    </submittedName>
</protein>
<comment type="caution">
    <text evidence="1">The sequence shown here is derived from an EMBL/GenBank/DDBJ whole genome shotgun (WGS) entry which is preliminary data.</text>
</comment>